<proteinExistence type="predicted"/>
<name>A0ABX9KH33_9FUSO</name>
<accession>A0ABX9KH33</accession>
<comment type="caution">
    <text evidence="1">The sequence shown here is derived from an EMBL/GenBank/DDBJ whole genome shotgun (WGS) entry which is preliminary data.</text>
</comment>
<dbReference type="GO" id="GO:0016787">
    <property type="term" value="F:hydrolase activity"/>
    <property type="evidence" value="ECO:0007669"/>
    <property type="project" value="UniProtKB-KW"/>
</dbReference>
<keyword evidence="2" id="KW-1185">Reference proteome</keyword>
<dbReference type="SFLD" id="SFLDG01144">
    <property type="entry name" value="C2.B.4:_PGP_Like"/>
    <property type="match status" value="1"/>
</dbReference>
<dbReference type="SFLD" id="SFLDG01140">
    <property type="entry name" value="C2.B:_Phosphomannomutase_and_P"/>
    <property type="match status" value="1"/>
</dbReference>
<dbReference type="Proteomes" id="UP000263486">
    <property type="component" value="Unassembled WGS sequence"/>
</dbReference>
<protein>
    <submittedName>
        <fullName evidence="1">Cof-type HAD-IIB family hydrolase</fullName>
    </submittedName>
</protein>
<evidence type="ECO:0000313" key="2">
    <source>
        <dbReference type="Proteomes" id="UP000263486"/>
    </source>
</evidence>
<dbReference type="SUPFAM" id="SSF56784">
    <property type="entry name" value="HAD-like"/>
    <property type="match status" value="1"/>
</dbReference>
<dbReference type="NCBIfam" id="TIGR01484">
    <property type="entry name" value="HAD-SF-IIB"/>
    <property type="match status" value="1"/>
</dbReference>
<dbReference type="EMBL" id="QUAJ01000013">
    <property type="protein sequence ID" value="REI41041.1"/>
    <property type="molecule type" value="Genomic_DNA"/>
</dbReference>
<dbReference type="PANTHER" id="PTHR10000">
    <property type="entry name" value="PHOSPHOSERINE PHOSPHATASE"/>
    <property type="match status" value="1"/>
</dbReference>
<dbReference type="SFLD" id="SFLDS00003">
    <property type="entry name" value="Haloacid_Dehalogenase"/>
    <property type="match status" value="1"/>
</dbReference>
<reference evidence="1 2" key="1">
    <citation type="submission" date="2018-08" db="EMBL/GenBank/DDBJ databases">
        <title>Draft genome sequence of Psychrilyobacter sp. strain SD5 isolated from Black Sea water.</title>
        <authorList>
            <person name="Yadav S."/>
            <person name="Villanueva L."/>
            <person name="Damste J.S.S."/>
        </authorList>
    </citation>
    <scope>NUCLEOTIDE SEQUENCE [LARGE SCALE GENOMIC DNA]</scope>
    <source>
        <strain evidence="1 2">SD5</strain>
    </source>
</reference>
<dbReference type="InterPro" id="IPR036412">
    <property type="entry name" value="HAD-like_sf"/>
</dbReference>
<dbReference type="RefSeq" id="WP_114642399.1">
    <property type="nucleotide sequence ID" value="NZ_JAACIO010000014.1"/>
</dbReference>
<evidence type="ECO:0000313" key="1">
    <source>
        <dbReference type="EMBL" id="REI41041.1"/>
    </source>
</evidence>
<dbReference type="InterPro" id="IPR000150">
    <property type="entry name" value="Cof"/>
</dbReference>
<dbReference type="PANTHER" id="PTHR10000:SF8">
    <property type="entry name" value="HAD SUPERFAMILY HYDROLASE-LIKE, TYPE 3"/>
    <property type="match status" value="1"/>
</dbReference>
<sequence>MKYKMIVTDMDDTLLNSEGKISRENKKAIMKAQEMGVKFVLASGRPTFAMKEFAKELELDRYGSYMLSYNGAIITECATDKTWLEEKLTVEDAHKIYDLSKEHNVHLLTYVGEEITAETESEYIDVEVDLTGMPYRKVDCFKSTVTEPVVKCIMLEKPEYLKEVEKKLNELLKGDYSLAISKPFFLEVMKKGIDKGASLLKLAHKLDIKPEEIISVGDSYNDMTMLEVAGMPVAVENAKVEVKNMAKFISTSHNDHALKTVIERFIMDKPLNM</sequence>
<dbReference type="Gene3D" id="3.30.1240.10">
    <property type="match status" value="1"/>
</dbReference>
<dbReference type="Pfam" id="PF08282">
    <property type="entry name" value="Hydrolase_3"/>
    <property type="match status" value="1"/>
</dbReference>
<dbReference type="NCBIfam" id="TIGR00099">
    <property type="entry name" value="Cof-subfamily"/>
    <property type="match status" value="1"/>
</dbReference>
<dbReference type="InterPro" id="IPR023214">
    <property type="entry name" value="HAD_sf"/>
</dbReference>
<dbReference type="Gene3D" id="3.40.50.1000">
    <property type="entry name" value="HAD superfamily/HAD-like"/>
    <property type="match status" value="1"/>
</dbReference>
<keyword evidence="1" id="KW-0378">Hydrolase</keyword>
<organism evidence="1 2">
    <name type="scientific">Psychrilyobacter piezotolerans</name>
    <dbReference type="NCBI Taxonomy" id="2293438"/>
    <lineage>
        <taxon>Bacteria</taxon>
        <taxon>Fusobacteriati</taxon>
        <taxon>Fusobacteriota</taxon>
        <taxon>Fusobacteriia</taxon>
        <taxon>Fusobacteriales</taxon>
        <taxon>Fusobacteriaceae</taxon>
        <taxon>Psychrilyobacter</taxon>
    </lineage>
</organism>
<gene>
    <name evidence="1" type="ORF">DYH56_08375</name>
</gene>
<dbReference type="InterPro" id="IPR006379">
    <property type="entry name" value="HAD-SF_hydro_IIB"/>
</dbReference>
<dbReference type="CDD" id="cd07516">
    <property type="entry name" value="HAD_Pase"/>
    <property type="match status" value="1"/>
</dbReference>